<dbReference type="AlphaFoldDB" id="C6A373"/>
<evidence type="ECO:0000259" key="1">
    <source>
        <dbReference type="SMART" id="SM01022"/>
    </source>
</evidence>
<dbReference type="STRING" id="604354.TSIB_1012"/>
<evidence type="ECO:0000313" key="3">
    <source>
        <dbReference type="Proteomes" id="UP000009079"/>
    </source>
</evidence>
<sequence>MEWEMGLKEEYLDLIRNGKKKVEGRLYDEKRRQINPGDVIIFEGKLKVKVKSIKKYPSFKEMLEREGIERVLPGVHNIEEGVKIYRQFYTEEEEKKYGVVAIEIEPILEE</sequence>
<protein>
    <submittedName>
        <fullName evidence="2">ProFAR isomerase associated, putative</fullName>
    </submittedName>
</protein>
<dbReference type="SUPFAM" id="SSF88697">
    <property type="entry name" value="PUA domain-like"/>
    <property type="match status" value="1"/>
</dbReference>
<gene>
    <name evidence="2" type="ordered locus">TSIB_1012</name>
</gene>
<dbReference type="InterPro" id="IPR007374">
    <property type="entry name" value="ASCH_domain"/>
</dbReference>
<accession>C6A373</accession>
<dbReference type="SMART" id="SM01022">
    <property type="entry name" value="ASCH"/>
    <property type="match status" value="1"/>
</dbReference>
<dbReference type="RefSeq" id="WP_015849287.1">
    <property type="nucleotide sequence ID" value="NC_012883.1"/>
</dbReference>
<name>C6A373_THESM</name>
<dbReference type="HOGENOM" id="CLU_139906_0_1_2"/>
<proteinExistence type="predicted"/>
<dbReference type="EMBL" id="CP001463">
    <property type="protein sequence ID" value="ACS90068.1"/>
    <property type="molecule type" value="Genomic_DNA"/>
</dbReference>
<evidence type="ECO:0000313" key="2">
    <source>
        <dbReference type="EMBL" id="ACS90068.1"/>
    </source>
</evidence>
<dbReference type="InterPro" id="IPR015947">
    <property type="entry name" value="PUA-like_sf"/>
</dbReference>
<feature type="domain" description="ASCH" evidence="1">
    <location>
        <begin position="5"/>
        <end position="108"/>
    </location>
</feature>
<dbReference type="CDD" id="cd06555">
    <property type="entry name" value="ASCH_PF0470_like"/>
    <property type="match status" value="1"/>
</dbReference>
<dbReference type="PANTHER" id="PTHR34204:SF2">
    <property type="entry name" value="RNA-BINDING ASCH DOMAIN PROTEIN"/>
    <property type="match status" value="1"/>
</dbReference>
<dbReference type="KEGG" id="tsi:TSIB_1012"/>
<dbReference type="OrthoDB" id="84806at2157"/>
<dbReference type="Proteomes" id="UP000009079">
    <property type="component" value="Chromosome"/>
</dbReference>
<keyword evidence="3" id="KW-1185">Reference proteome</keyword>
<dbReference type="Gene3D" id="2.30.130.30">
    <property type="entry name" value="Hypothetical protein"/>
    <property type="match status" value="1"/>
</dbReference>
<dbReference type="eggNOG" id="arCOG03834">
    <property type="taxonomic scope" value="Archaea"/>
</dbReference>
<dbReference type="InterPro" id="IPR016645">
    <property type="entry name" value="UCP016134"/>
</dbReference>
<organism evidence="2 3">
    <name type="scientific">Thermococcus sibiricus (strain DSM 12597 / MM 739)</name>
    <dbReference type="NCBI Taxonomy" id="604354"/>
    <lineage>
        <taxon>Archaea</taxon>
        <taxon>Methanobacteriati</taxon>
        <taxon>Methanobacteriota</taxon>
        <taxon>Thermococci</taxon>
        <taxon>Thermococcales</taxon>
        <taxon>Thermococcaceae</taxon>
        <taxon>Thermococcus</taxon>
    </lineage>
</organism>
<dbReference type="GeneID" id="8096008"/>
<reference evidence="2 3" key="1">
    <citation type="journal article" date="2009" name="Appl. Environ. Microbiol.">
        <title>Metabolic versatility and indigenous origin of the archaeon Thermococcus sibiricus, isolated from a siberian oil reservoir, as revealed by genome analysis.</title>
        <authorList>
            <person name="Mardanov A.V."/>
            <person name="Ravin N.V."/>
            <person name="Svetlitchnyi V.A."/>
            <person name="Beletsky A.V."/>
            <person name="Miroshnichenko M.L."/>
            <person name="Bonch-Osmolovskaya E.A."/>
            <person name="Skryabin K.G."/>
        </authorList>
    </citation>
    <scope>NUCLEOTIDE SEQUENCE [LARGE SCALE GENOMIC DNA]</scope>
    <source>
        <strain evidence="3">DSM 12597 / MM 739</strain>
    </source>
</reference>
<dbReference type="PIRSF" id="PIRSF016134">
    <property type="entry name" value="UCP016134"/>
    <property type="match status" value="1"/>
</dbReference>
<dbReference type="PANTHER" id="PTHR34204">
    <property type="entry name" value="RNA-BINDING ASCH DOMAIN PROTEIN"/>
    <property type="match status" value="1"/>
</dbReference>
<dbReference type="Pfam" id="PF04266">
    <property type="entry name" value="ASCH"/>
    <property type="match status" value="1"/>
</dbReference>